<sequence>MNLSIDTSFYSTATDPYSDTPSPASSMPSTPQSSQDLCFSMYGSDAGLTPSAPDYGSSYSYFPDVSPYSESIAPAYPVTNPQTSADSSYFPAAKSNFQYYEKPGAVASYDTGLAPPFMSTYAM</sequence>
<protein>
    <submittedName>
        <fullName evidence="1">Uncharacterized protein</fullName>
    </submittedName>
</protein>
<evidence type="ECO:0000313" key="1">
    <source>
        <dbReference type="EMBL" id="KAJ3551156.1"/>
    </source>
</evidence>
<evidence type="ECO:0000313" key="2">
    <source>
        <dbReference type="Proteomes" id="UP001148662"/>
    </source>
</evidence>
<keyword evidence="2" id="KW-1185">Reference proteome</keyword>
<gene>
    <name evidence="1" type="ORF">NM688_g4879</name>
</gene>
<proteinExistence type="predicted"/>
<reference evidence="1" key="1">
    <citation type="submission" date="2022-07" db="EMBL/GenBank/DDBJ databases">
        <title>Genome Sequence of Phlebia brevispora.</title>
        <authorList>
            <person name="Buettner E."/>
        </authorList>
    </citation>
    <scope>NUCLEOTIDE SEQUENCE</scope>
    <source>
        <strain evidence="1">MPL23</strain>
    </source>
</reference>
<dbReference type="Proteomes" id="UP001148662">
    <property type="component" value="Unassembled WGS sequence"/>
</dbReference>
<organism evidence="1 2">
    <name type="scientific">Phlebia brevispora</name>
    <dbReference type="NCBI Taxonomy" id="194682"/>
    <lineage>
        <taxon>Eukaryota</taxon>
        <taxon>Fungi</taxon>
        <taxon>Dikarya</taxon>
        <taxon>Basidiomycota</taxon>
        <taxon>Agaricomycotina</taxon>
        <taxon>Agaricomycetes</taxon>
        <taxon>Polyporales</taxon>
        <taxon>Meruliaceae</taxon>
        <taxon>Phlebia</taxon>
    </lineage>
</organism>
<name>A0ACC1T290_9APHY</name>
<accession>A0ACC1T290</accession>
<dbReference type="EMBL" id="JANHOG010000850">
    <property type="protein sequence ID" value="KAJ3551156.1"/>
    <property type="molecule type" value="Genomic_DNA"/>
</dbReference>
<comment type="caution">
    <text evidence="1">The sequence shown here is derived from an EMBL/GenBank/DDBJ whole genome shotgun (WGS) entry which is preliminary data.</text>
</comment>